<evidence type="ECO:0000313" key="3">
    <source>
        <dbReference type="Proteomes" id="UP000571817"/>
    </source>
</evidence>
<protein>
    <submittedName>
        <fullName evidence="2">Putative lipoprotein</fullName>
    </submittedName>
</protein>
<keyword evidence="3" id="KW-1185">Reference proteome</keyword>
<evidence type="ECO:0000256" key="1">
    <source>
        <dbReference type="SAM" id="Phobius"/>
    </source>
</evidence>
<dbReference type="InterPro" id="IPR014582">
    <property type="entry name" value="UCP033535_lipo"/>
</dbReference>
<proteinExistence type="predicted"/>
<dbReference type="Proteomes" id="UP000571817">
    <property type="component" value="Unassembled WGS sequence"/>
</dbReference>
<evidence type="ECO:0000313" key="2">
    <source>
        <dbReference type="EMBL" id="NYJ73280.1"/>
    </source>
</evidence>
<gene>
    <name evidence="2" type="ORF">HNR15_000243</name>
</gene>
<name>A0A853DF24_9MICO</name>
<dbReference type="InterPro" id="IPR036215">
    <property type="entry name" value="TM0957-like_sf"/>
</dbReference>
<dbReference type="SUPFAM" id="SSF141318">
    <property type="entry name" value="TM0957-like"/>
    <property type="match status" value="1"/>
</dbReference>
<feature type="transmembrane region" description="Helical" evidence="1">
    <location>
        <begin position="29"/>
        <end position="50"/>
    </location>
</feature>
<accession>A0A853DF24</accession>
<keyword evidence="1" id="KW-0812">Transmembrane</keyword>
<dbReference type="RefSeq" id="WP_179478445.1">
    <property type="nucleotide sequence ID" value="NZ_JACCFW010000001.1"/>
</dbReference>
<comment type="caution">
    <text evidence="2">The sequence shown here is derived from an EMBL/GenBank/DDBJ whole genome shotgun (WGS) entry which is preliminary data.</text>
</comment>
<sequence>MSTATDVAPTQDGGRGVRRGPGALALRRFAPPAVLVVVLVLMLTVGTTYAGGKTASAGANGGVVAFSPAEWAQRNFPAVQKYISTHAIAASTLVADLKKDPTGAKVGITPNGAIGPEIPVKFTGVVKSNTGGGIYNIAVSGVPTTQVIHLVTGPAILSTDLRDVSGQYTQNTPGINNQTDFLNAALALNNVMKSQVLAKAGVSDLTGRTVTVEGAFGLINPALWTITPSKLTVS</sequence>
<organism evidence="2 3">
    <name type="scientific">Allobranchiibius huperziae</name>
    <dbReference type="NCBI Taxonomy" id="1874116"/>
    <lineage>
        <taxon>Bacteria</taxon>
        <taxon>Bacillati</taxon>
        <taxon>Actinomycetota</taxon>
        <taxon>Actinomycetes</taxon>
        <taxon>Micrococcales</taxon>
        <taxon>Dermacoccaceae</taxon>
        <taxon>Allobranchiibius</taxon>
    </lineage>
</organism>
<dbReference type="Pfam" id="PF10054">
    <property type="entry name" value="DUF2291"/>
    <property type="match status" value="1"/>
</dbReference>
<keyword evidence="2" id="KW-0449">Lipoprotein</keyword>
<keyword evidence="1" id="KW-0472">Membrane</keyword>
<dbReference type="EMBL" id="JACCFW010000001">
    <property type="protein sequence ID" value="NYJ73280.1"/>
    <property type="molecule type" value="Genomic_DNA"/>
</dbReference>
<dbReference type="AlphaFoldDB" id="A0A853DF24"/>
<keyword evidence="1" id="KW-1133">Transmembrane helix</keyword>
<reference evidence="2 3" key="1">
    <citation type="submission" date="2020-07" db="EMBL/GenBank/DDBJ databases">
        <title>Sequencing the genomes of 1000 actinobacteria strains.</title>
        <authorList>
            <person name="Klenk H.-P."/>
        </authorList>
    </citation>
    <scope>NUCLEOTIDE SEQUENCE [LARGE SCALE GENOMIC DNA]</scope>
    <source>
        <strain evidence="2 3">DSM 29531</strain>
    </source>
</reference>